<feature type="chain" id="PRO_5022771272" evidence="2">
    <location>
        <begin position="23"/>
        <end position="153"/>
    </location>
</feature>
<evidence type="ECO:0000256" key="2">
    <source>
        <dbReference type="SAM" id="SignalP"/>
    </source>
</evidence>
<evidence type="ECO:0000313" key="5">
    <source>
        <dbReference type="Proteomes" id="UP000325081"/>
    </source>
</evidence>
<keyword evidence="5" id="KW-1185">Reference proteome</keyword>
<dbReference type="InterPro" id="IPR036312">
    <property type="entry name" value="Bifun_inhib/LTP/seed_sf"/>
</dbReference>
<dbReference type="InterPro" id="IPR016140">
    <property type="entry name" value="Bifunc_inhib/LTP/seed_store"/>
</dbReference>
<gene>
    <name evidence="4" type="ORF">STAS_03470</name>
</gene>
<dbReference type="Pfam" id="PF14368">
    <property type="entry name" value="LTP_2"/>
    <property type="match status" value="1"/>
</dbReference>
<name>A0A5A7P4G3_STRAF</name>
<dbReference type="AlphaFoldDB" id="A0A5A7P4G3"/>
<comment type="caution">
    <text evidence="4">The sequence shown here is derived from an EMBL/GenBank/DDBJ whole genome shotgun (WGS) entry which is preliminary data.</text>
</comment>
<protein>
    <submittedName>
        <fullName evidence="4">Lipid-transfer protein</fullName>
    </submittedName>
</protein>
<accession>A0A5A7P4G3</accession>
<feature type="signal peptide" evidence="2">
    <location>
        <begin position="1"/>
        <end position="22"/>
    </location>
</feature>
<reference evidence="5" key="1">
    <citation type="journal article" date="2019" name="Curr. Biol.">
        <title>Genome Sequence of Striga asiatica Provides Insight into the Evolution of Plant Parasitism.</title>
        <authorList>
            <person name="Yoshida S."/>
            <person name="Kim S."/>
            <person name="Wafula E.K."/>
            <person name="Tanskanen J."/>
            <person name="Kim Y.M."/>
            <person name="Honaas L."/>
            <person name="Yang Z."/>
            <person name="Spallek T."/>
            <person name="Conn C.E."/>
            <person name="Ichihashi Y."/>
            <person name="Cheong K."/>
            <person name="Cui S."/>
            <person name="Der J.P."/>
            <person name="Gundlach H."/>
            <person name="Jiao Y."/>
            <person name="Hori C."/>
            <person name="Ishida J.K."/>
            <person name="Kasahara H."/>
            <person name="Kiba T."/>
            <person name="Kim M.S."/>
            <person name="Koo N."/>
            <person name="Laohavisit A."/>
            <person name="Lee Y.H."/>
            <person name="Lumba S."/>
            <person name="McCourt P."/>
            <person name="Mortimer J.C."/>
            <person name="Mutuku J.M."/>
            <person name="Nomura T."/>
            <person name="Sasaki-Sekimoto Y."/>
            <person name="Seto Y."/>
            <person name="Wang Y."/>
            <person name="Wakatake T."/>
            <person name="Sakakibara H."/>
            <person name="Demura T."/>
            <person name="Yamaguchi S."/>
            <person name="Yoneyama K."/>
            <person name="Manabe R.I."/>
            <person name="Nelson D.C."/>
            <person name="Schulman A.H."/>
            <person name="Timko M.P."/>
            <person name="dePamphilis C.W."/>
            <person name="Choi D."/>
            <person name="Shirasu K."/>
        </authorList>
    </citation>
    <scope>NUCLEOTIDE SEQUENCE [LARGE SCALE GENOMIC DNA]</scope>
    <source>
        <strain evidence="5">cv. UVA1</strain>
    </source>
</reference>
<sequence length="153" mass="17459">MANIPIRIQFWVMALMMGGCMGMMMNNTELALFGRHKPPPPPSGFKQRSSDMVSFIRYCATYMHRFSPRFHRPNNKCCEIARKVSIPLFCKIFLIPETHMIFSASKVVIIAKDCGKPLRRHSWCGTHLVRKGPKVPPNVQKGPMALREDQTSP</sequence>
<keyword evidence="2" id="KW-0732">Signal</keyword>
<dbReference type="PANTHER" id="PTHR33286">
    <property type="entry name" value="BIFUNCTIONAL INHIBITOR/LIPID-TRANSFER PROTEIN/SEED STORAGE 2S ALBUMIN SUPERFAMILY PROTEIN"/>
    <property type="match status" value="1"/>
</dbReference>
<evidence type="ECO:0000256" key="1">
    <source>
        <dbReference type="SAM" id="MobiDB-lite"/>
    </source>
</evidence>
<evidence type="ECO:0000313" key="4">
    <source>
        <dbReference type="EMBL" id="GER27733.1"/>
    </source>
</evidence>
<dbReference type="Proteomes" id="UP000325081">
    <property type="component" value="Unassembled WGS sequence"/>
</dbReference>
<organism evidence="4 5">
    <name type="scientific">Striga asiatica</name>
    <name type="common">Asiatic witchweed</name>
    <name type="synonym">Buchnera asiatica</name>
    <dbReference type="NCBI Taxonomy" id="4170"/>
    <lineage>
        <taxon>Eukaryota</taxon>
        <taxon>Viridiplantae</taxon>
        <taxon>Streptophyta</taxon>
        <taxon>Embryophyta</taxon>
        <taxon>Tracheophyta</taxon>
        <taxon>Spermatophyta</taxon>
        <taxon>Magnoliopsida</taxon>
        <taxon>eudicotyledons</taxon>
        <taxon>Gunneridae</taxon>
        <taxon>Pentapetalae</taxon>
        <taxon>asterids</taxon>
        <taxon>lamiids</taxon>
        <taxon>Lamiales</taxon>
        <taxon>Orobanchaceae</taxon>
        <taxon>Buchnereae</taxon>
        <taxon>Striga</taxon>
    </lineage>
</organism>
<proteinExistence type="predicted"/>
<dbReference type="OrthoDB" id="904770at2759"/>
<dbReference type="SUPFAM" id="SSF47699">
    <property type="entry name" value="Bifunctional inhibitor/lipid-transfer protein/seed storage 2S albumin"/>
    <property type="match status" value="1"/>
</dbReference>
<dbReference type="PROSITE" id="PS51257">
    <property type="entry name" value="PROKAR_LIPOPROTEIN"/>
    <property type="match status" value="1"/>
</dbReference>
<feature type="domain" description="Bifunctional inhibitor/plant lipid transfer protein/seed storage helical" evidence="3">
    <location>
        <begin position="50"/>
        <end position="124"/>
    </location>
</feature>
<dbReference type="EMBL" id="BKCP01002113">
    <property type="protein sequence ID" value="GER27733.1"/>
    <property type="molecule type" value="Genomic_DNA"/>
</dbReference>
<dbReference type="PANTHER" id="PTHR33286:SF1">
    <property type="entry name" value="OS01G0800600 PROTEIN"/>
    <property type="match status" value="1"/>
</dbReference>
<evidence type="ECO:0000259" key="3">
    <source>
        <dbReference type="Pfam" id="PF14368"/>
    </source>
</evidence>
<feature type="region of interest" description="Disordered" evidence="1">
    <location>
        <begin position="133"/>
        <end position="153"/>
    </location>
</feature>